<keyword evidence="11" id="KW-1185">Reference proteome</keyword>
<evidence type="ECO:0000256" key="6">
    <source>
        <dbReference type="ARBA" id="ARBA00022837"/>
    </source>
</evidence>
<reference evidence="10 11" key="1">
    <citation type="journal article" date="2012" name="Stand. Genomic Sci.">
        <title>Genome sequence of the soil bacterium Saccharomonospora azurea type strain (NA-128(T)).</title>
        <authorList>
            <person name="Klenk H.P."/>
            <person name="Held B."/>
            <person name="Lucas S."/>
            <person name="Lapidus A."/>
            <person name="Copeland A."/>
            <person name="Hammon N."/>
            <person name="Pitluck S."/>
            <person name="Goodwin L.A."/>
            <person name="Han C."/>
            <person name="Tapia R."/>
            <person name="Brambilla E.M."/>
            <person name="Potter G."/>
            <person name="Land M."/>
            <person name="Ivanova N."/>
            <person name="Rohde M."/>
            <person name="Goker M."/>
            <person name="Detter J.C."/>
            <person name="Kyrpides N.C."/>
            <person name="Woyke T."/>
        </authorList>
    </citation>
    <scope>NUCLEOTIDE SEQUENCE [LARGE SCALE GENOMIC DNA]</scope>
    <source>
        <strain evidence="10 11">NA-128</strain>
    </source>
</reference>
<dbReference type="EMBL" id="CM001466">
    <property type="protein sequence ID" value="EHY88841.1"/>
    <property type="molecule type" value="Genomic_DNA"/>
</dbReference>
<feature type="chain" id="PRO_5003611488" evidence="9">
    <location>
        <begin position="26"/>
        <end position="467"/>
    </location>
</feature>
<proteinExistence type="inferred from homology"/>
<name>H8GD52_9PSEU</name>
<evidence type="ECO:0000256" key="8">
    <source>
        <dbReference type="SAM" id="MobiDB-lite"/>
    </source>
</evidence>
<dbReference type="OrthoDB" id="189734at2"/>
<dbReference type="AlphaFoldDB" id="H8GD52"/>
<evidence type="ECO:0000256" key="4">
    <source>
        <dbReference type="ARBA" id="ARBA00022729"/>
    </source>
</evidence>
<keyword evidence="3" id="KW-0479">Metal-binding</keyword>
<dbReference type="InterPro" id="IPR029058">
    <property type="entry name" value="AB_hydrolase_fold"/>
</dbReference>
<dbReference type="InterPro" id="IPR016582">
    <property type="entry name" value="OHBut_olig_hydro_put"/>
</dbReference>
<dbReference type="SUPFAM" id="SSF53474">
    <property type="entry name" value="alpha/beta-Hydrolases"/>
    <property type="match status" value="1"/>
</dbReference>
<dbReference type="InterPro" id="IPR011118">
    <property type="entry name" value="Tannase/feruloyl_esterase"/>
</dbReference>
<evidence type="ECO:0000256" key="7">
    <source>
        <dbReference type="ARBA" id="ARBA00023157"/>
    </source>
</evidence>
<dbReference type="GO" id="GO:0019605">
    <property type="term" value="P:butyrate metabolic process"/>
    <property type="evidence" value="ECO:0007669"/>
    <property type="project" value="InterPro"/>
</dbReference>
<organism evidence="10 11">
    <name type="scientific">Saccharomonospora azurea NA-128</name>
    <dbReference type="NCBI Taxonomy" id="882081"/>
    <lineage>
        <taxon>Bacteria</taxon>
        <taxon>Bacillati</taxon>
        <taxon>Actinomycetota</taxon>
        <taxon>Actinomycetes</taxon>
        <taxon>Pseudonocardiales</taxon>
        <taxon>Pseudonocardiaceae</taxon>
        <taxon>Saccharomonospora</taxon>
    </lineage>
</organism>
<keyword evidence="4 9" id="KW-0732">Signal</keyword>
<dbReference type="RefSeq" id="WP_005440919.1">
    <property type="nucleotide sequence ID" value="NZ_CM001466.1"/>
</dbReference>
<comment type="similarity">
    <text evidence="1">Belongs to the tannase family.</text>
</comment>
<sequence length="467" mass="51473">MKRRHKVATAVLSTLFVAVPGVAGAAAVAEPASSPSAGECADRPPRVPGAQHQQVACLDDLTTTGLARTGHTDPADWAGLTQEALPVPDAVPGMQIDGYFHDTSTTNTNHGWNHDSQFVLRLPENWNGGLVISGTPGNREQYANDRAISDYVLAKGYAFAATDKGNTGAEFYTDGRRPGDAIAEWNHRVTQLARAAKATVTQHYRQRPTTTIATGLSNAGYLVRWQLENHPELYDGGVDWEGTLWSEDGPNLVEYLPEVLTAYPRYAEGGEDAEAAHAAMVEAGFPEGSEFLWQSHYEIYWDLTQRIYREEIDPEFDGDLRAGHPYCAPGAPQCDADYDYSERPESVHEAVERIGLTGEIGKPLLTLHGTLDVLLPISEDSDVYAEMVREQGREHLHRYYRIEDGTHTDSFVDLHPDELRALTPCHRTAFEALEAYLHDRTPMPESATIPRPADATPQDLVTTCDLR</sequence>
<dbReference type="GO" id="GO:0005615">
    <property type="term" value="C:extracellular space"/>
    <property type="evidence" value="ECO:0007669"/>
    <property type="project" value="InterPro"/>
</dbReference>
<dbReference type="Pfam" id="PF10605">
    <property type="entry name" value="3HBOH"/>
    <property type="match status" value="1"/>
</dbReference>
<keyword evidence="7" id="KW-1015">Disulfide bond</keyword>
<gene>
    <name evidence="10" type="ORF">SacazDRAFT_01923</name>
</gene>
<keyword evidence="5 10" id="KW-0378">Hydrolase</keyword>
<keyword evidence="2" id="KW-0719">Serine esterase</keyword>
<dbReference type="HOGENOM" id="CLU_030798_0_0_11"/>
<evidence type="ECO:0000256" key="9">
    <source>
        <dbReference type="SAM" id="SignalP"/>
    </source>
</evidence>
<evidence type="ECO:0000256" key="2">
    <source>
        <dbReference type="ARBA" id="ARBA00022487"/>
    </source>
</evidence>
<dbReference type="Gene3D" id="3.40.50.1820">
    <property type="entry name" value="alpha/beta hydrolase"/>
    <property type="match status" value="1"/>
</dbReference>
<feature type="region of interest" description="Disordered" evidence="8">
    <location>
        <begin position="444"/>
        <end position="467"/>
    </location>
</feature>
<evidence type="ECO:0000313" key="10">
    <source>
        <dbReference type="EMBL" id="EHY88841.1"/>
    </source>
</evidence>
<protein>
    <submittedName>
        <fullName evidence="10">3HB-oligomer hydrolase</fullName>
    </submittedName>
</protein>
<dbReference type="GO" id="GO:0047989">
    <property type="term" value="F:hydroxybutyrate-dimer hydrolase activity"/>
    <property type="evidence" value="ECO:0007669"/>
    <property type="project" value="InterPro"/>
</dbReference>
<dbReference type="Pfam" id="PF07519">
    <property type="entry name" value="Tannase"/>
    <property type="match status" value="1"/>
</dbReference>
<feature type="signal peptide" evidence="9">
    <location>
        <begin position="1"/>
        <end position="25"/>
    </location>
</feature>
<accession>H8GD52</accession>
<keyword evidence="6" id="KW-0106">Calcium</keyword>
<evidence type="ECO:0000256" key="5">
    <source>
        <dbReference type="ARBA" id="ARBA00022801"/>
    </source>
</evidence>
<evidence type="ECO:0000313" key="11">
    <source>
        <dbReference type="Proteomes" id="UP000004705"/>
    </source>
</evidence>
<evidence type="ECO:0000256" key="1">
    <source>
        <dbReference type="ARBA" id="ARBA00006249"/>
    </source>
</evidence>
<dbReference type="GO" id="GO:0046872">
    <property type="term" value="F:metal ion binding"/>
    <property type="evidence" value="ECO:0007669"/>
    <property type="project" value="UniProtKB-KW"/>
</dbReference>
<evidence type="ECO:0000256" key="3">
    <source>
        <dbReference type="ARBA" id="ARBA00022723"/>
    </source>
</evidence>
<dbReference type="Proteomes" id="UP000004705">
    <property type="component" value="Chromosome"/>
</dbReference>